<evidence type="ECO:0000256" key="4">
    <source>
        <dbReference type="ARBA" id="ARBA00022840"/>
    </source>
</evidence>
<dbReference type="Gene3D" id="3.40.50.300">
    <property type="entry name" value="P-loop containing nucleotide triphosphate hydrolases"/>
    <property type="match status" value="1"/>
</dbReference>
<evidence type="ECO:0000259" key="9">
    <source>
        <dbReference type="PROSITE" id="PS00662"/>
    </source>
</evidence>
<dbReference type="OrthoDB" id="5790493at2"/>
<keyword evidence="2 8" id="KW-0813">Transport</keyword>
<dbReference type="PANTHER" id="PTHR30258">
    <property type="entry name" value="TYPE II SECRETION SYSTEM PROTEIN GSPE-RELATED"/>
    <property type="match status" value="1"/>
</dbReference>
<organism evidence="10 11">
    <name type="scientific">Melaminivora suipulveris</name>
    <dbReference type="NCBI Taxonomy" id="2109913"/>
    <lineage>
        <taxon>Bacteria</taxon>
        <taxon>Pseudomonadati</taxon>
        <taxon>Pseudomonadota</taxon>
        <taxon>Betaproteobacteria</taxon>
        <taxon>Burkholderiales</taxon>
        <taxon>Comamonadaceae</taxon>
        <taxon>Melaminivora</taxon>
    </lineage>
</organism>
<dbReference type="GO" id="GO:0005524">
    <property type="term" value="F:ATP binding"/>
    <property type="evidence" value="ECO:0007669"/>
    <property type="project" value="UniProtKB-UniRule"/>
</dbReference>
<keyword evidence="3 8" id="KW-0547">Nucleotide-binding</keyword>
<keyword evidence="5 8" id="KW-0653">Protein transport</keyword>
<dbReference type="KEGG" id="mela:C6568_05880"/>
<feature type="domain" description="Bacterial type II secretion system protein E" evidence="9">
    <location>
        <begin position="393"/>
        <end position="407"/>
    </location>
</feature>
<dbReference type="Pfam" id="PF00437">
    <property type="entry name" value="T2SSE"/>
    <property type="match status" value="1"/>
</dbReference>
<dbReference type="Proteomes" id="UP000237925">
    <property type="component" value="Chromosome"/>
</dbReference>
<dbReference type="CDD" id="cd01129">
    <property type="entry name" value="PulE-GspE-like"/>
    <property type="match status" value="1"/>
</dbReference>
<dbReference type="Gene3D" id="3.30.300.160">
    <property type="entry name" value="Type II secretion system, protein E, N-terminal domain"/>
    <property type="match status" value="1"/>
</dbReference>
<comment type="catalytic activity">
    <reaction evidence="7">
        <text>ATP + H2O + cellular proteinSide 1 = ADP + phosphate + cellular proteinSide 2.</text>
        <dbReference type="EC" id="7.4.2.8"/>
    </reaction>
</comment>
<dbReference type="InterPro" id="IPR013369">
    <property type="entry name" value="T2SS_GspE"/>
</dbReference>
<dbReference type="FunFam" id="3.40.50.300:FF:000398">
    <property type="entry name" value="Type IV pilus assembly ATPase PilB"/>
    <property type="match status" value="1"/>
</dbReference>
<evidence type="ECO:0000256" key="2">
    <source>
        <dbReference type="ARBA" id="ARBA00022448"/>
    </source>
</evidence>
<gene>
    <name evidence="10" type="primary">gspE</name>
    <name evidence="10" type="ORF">C6568_05880</name>
</gene>
<dbReference type="PANTHER" id="PTHR30258:SF2">
    <property type="entry name" value="COMG OPERON PROTEIN 1"/>
    <property type="match status" value="1"/>
</dbReference>
<dbReference type="InterPro" id="IPR001482">
    <property type="entry name" value="T2SS/T4SS_dom"/>
</dbReference>
<evidence type="ECO:0000256" key="1">
    <source>
        <dbReference type="ARBA" id="ARBA00006611"/>
    </source>
</evidence>
<dbReference type="RefSeq" id="WP_106683318.1">
    <property type="nucleotide sequence ID" value="NZ_CP027667.1"/>
</dbReference>
<dbReference type="Gene3D" id="1.10.40.70">
    <property type="match status" value="1"/>
</dbReference>
<dbReference type="FunFam" id="3.30.450.90:FF:000001">
    <property type="entry name" value="Type II secretion system ATPase GspE"/>
    <property type="match status" value="1"/>
</dbReference>
<dbReference type="GO" id="GO:0008564">
    <property type="term" value="F:protein-exporting ATPase activity"/>
    <property type="evidence" value="ECO:0007669"/>
    <property type="project" value="UniProtKB-EC"/>
</dbReference>
<dbReference type="Gene3D" id="3.30.450.90">
    <property type="match status" value="1"/>
</dbReference>
<keyword evidence="6" id="KW-1278">Translocase</keyword>
<dbReference type="AlphaFoldDB" id="A0A2R3QAL9"/>
<dbReference type="InterPro" id="IPR037257">
    <property type="entry name" value="T2SS_E_N_sf"/>
</dbReference>
<dbReference type="InterPro" id="IPR027417">
    <property type="entry name" value="P-loop_NTPase"/>
</dbReference>
<dbReference type="GO" id="GO:0015628">
    <property type="term" value="P:protein secretion by the type II secretion system"/>
    <property type="evidence" value="ECO:0007669"/>
    <property type="project" value="UniProtKB-UniRule"/>
</dbReference>
<dbReference type="SUPFAM" id="SSF160246">
    <property type="entry name" value="EspE N-terminal domain-like"/>
    <property type="match status" value="1"/>
</dbReference>
<evidence type="ECO:0000256" key="8">
    <source>
        <dbReference type="RuleBase" id="RU366070"/>
    </source>
</evidence>
<evidence type="ECO:0000256" key="3">
    <source>
        <dbReference type="ARBA" id="ARBA00022741"/>
    </source>
</evidence>
<evidence type="ECO:0000256" key="6">
    <source>
        <dbReference type="ARBA" id="ARBA00022967"/>
    </source>
</evidence>
<evidence type="ECO:0000313" key="10">
    <source>
        <dbReference type="EMBL" id="AVO48838.1"/>
    </source>
</evidence>
<dbReference type="NCBIfam" id="TIGR02533">
    <property type="entry name" value="type_II_gspE"/>
    <property type="match status" value="1"/>
</dbReference>
<dbReference type="PROSITE" id="PS00662">
    <property type="entry name" value="T2SP_E"/>
    <property type="match status" value="1"/>
</dbReference>
<dbReference type="InterPro" id="IPR007831">
    <property type="entry name" value="T2SS_GspE_N"/>
</dbReference>
<dbReference type="EMBL" id="CP027667">
    <property type="protein sequence ID" value="AVO48838.1"/>
    <property type="molecule type" value="Genomic_DNA"/>
</dbReference>
<dbReference type="GO" id="GO:0015627">
    <property type="term" value="C:type II protein secretion system complex"/>
    <property type="evidence" value="ECO:0007669"/>
    <property type="project" value="UniProtKB-UniRule"/>
</dbReference>
<dbReference type="SUPFAM" id="SSF52540">
    <property type="entry name" value="P-loop containing nucleoside triphosphate hydrolases"/>
    <property type="match status" value="1"/>
</dbReference>
<keyword evidence="11" id="KW-1185">Reference proteome</keyword>
<evidence type="ECO:0000313" key="11">
    <source>
        <dbReference type="Proteomes" id="UP000237925"/>
    </source>
</evidence>
<name>A0A2R3QAL9_9BURK</name>
<reference evidence="10 11" key="1">
    <citation type="submission" date="2018-03" db="EMBL/GenBank/DDBJ databases">
        <title>Genome sequencing of Melaminivora sp.</title>
        <authorList>
            <person name="Kim S.-J."/>
            <person name="Heo J."/>
            <person name="Ahn J.-H."/>
            <person name="Kwon S.-W."/>
        </authorList>
    </citation>
    <scope>NUCLEOTIDE SEQUENCE [LARGE SCALE GENOMIC DNA]</scope>
    <source>
        <strain evidence="10 11">SC2-9</strain>
    </source>
</reference>
<accession>A0A2R3QAL9</accession>
<sequence length="579" mass="62690">MTSITTIDSPLLASALAGPAARQRVGELLVHEGKITARDLERALLAQQEMGGLLGRVLVRLGLVSELDVARTLSRQLGIEYMPPERFPELTPEVDGVLPEFLQAHGVLPLAVQGDEIHVAMAVPQDGFVLKALRLASGKSVVAYLALESAIERALAEPVQESAAADDDGLFGDGLEGGDFIEHLKDLASEAPVIRLVNNLIARVIDLRASDIHLEPFDDGLHVRYRVDGVIHIGETIAPRLSAAVSSRVKLLAHLDIAERRLPQDGRIKTRVKGRELDLRVSTVPTVHGESVVMRVLDRASVRLELDTMGLAPDTLARFNELLARPHGILLVTGPTGSGKTTTLYAALSKIDSEAHKIITVEDPVEYQLEGINQIQVHPQINLTFANALRSILRQDPDIIMIGEMRDGETAQIAVQSALTGHLVLSTLHTNTAAGAVVRMQDMGVESYLITSSVNAILSQRLVRTLCQNCREPFEPGAELLDSTGLRRFTQPGRPLYRAVGCEQCRQSGYRGRTGIHELLVLDEPLRRAVIAGQDANALHNLAAQGGMLSLYEDGLRKVAAGVTTLDEVARVTQDQSDA</sequence>
<proteinExistence type="inferred from homology"/>
<dbReference type="GO" id="GO:0005886">
    <property type="term" value="C:plasma membrane"/>
    <property type="evidence" value="ECO:0007669"/>
    <property type="project" value="UniProtKB-SubCell"/>
</dbReference>
<dbReference type="Pfam" id="PF05157">
    <property type="entry name" value="MshEN"/>
    <property type="match status" value="1"/>
</dbReference>
<dbReference type="GO" id="GO:0016887">
    <property type="term" value="F:ATP hydrolysis activity"/>
    <property type="evidence" value="ECO:0007669"/>
    <property type="project" value="TreeGrafter"/>
</dbReference>
<evidence type="ECO:0000256" key="5">
    <source>
        <dbReference type="ARBA" id="ARBA00022927"/>
    </source>
</evidence>
<protein>
    <recommendedName>
        <fullName evidence="8">Type II secretion system protein E</fullName>
        <shortName evidence="8">T2SS protein E</shortName>
    </recommendedName>
    <alternativeName>
        <fullName evidence="8">Type II traffic warden ATPase</fullName>
    </alternativeName>
</protein>
<evidence type="ECO:0000256" key="7">
    <source>
        <dbReference type="ARBA" id="ARBA00034006"/>
    </source>
</evidence>
<keyword evidence="4 8" id="KW-0067">ATP-binding</keyword>
<comment type="similarity">
    <text evidence="1 8">Belongs to the GSP E family.</text>
</comment>
<comment type="function">
    <text evidence="8">ATPase component of the type II secretion system required for the energy-dependent secretion of extracellular factors such as proteases and toxins from the periplasm. Acts as a molecular motor to provide the energy that is required for assembly of the pseudopilus and the extrusion of substrates generated in the cytoplasm.</text>
</comment>
<comment type="subcellular location">
    <subcellularLocation>
        <location evidence="8">Cell inner membrane</location>
    </subcellularLocation>
</comment>